<evidence type="ECO:0000313" key="1">
    <source>
        <dbReference type="EMBL" id="KAI1880017.1"/>
    </source>
</evidence>
<organism evidence="1 2">
    <name type="scientific">Neoarthrinium moseri</name>
    <dbReference type="NCBI Taxonomy" id="1658444"/>
    <lineage>
        <taxon>Eukaryota</taxon>
        <taxon>Fungi</taxon>
        <taxon>Dikarya</taxon>
        <taxon>Ascomycota</taxon>
        <taxon>Pezizomycotina</taxon>
        <taxon>Sordariomycetes</taxon>
        <taxon>Xylariomycetidae</taxon>
        <taxon>Amphisphaeriales</taxon>
        <taxon>Apiosporaceae</taxon>
        <taxon>Neoarthrinium</taxon>
    </lineage>
</organism>
<dbReference type="Proteomes" id="UP000829685">
    <property type="component" value="Unassembled WGS sequence"/>
</dbReference>
<protein>
    <submittedName>
        <fullName evidence="1">Uncharacterized protein</fullName>
    </submittedName>
</protein>
<proteinExistence type="predicted"/>
<keyword evidence="2" id="KW-1185">Reference proteome</keyword>
<dbReference type="AlphaFoldDB" id="A0A9P9WVD9"/>
<gene>
    <name evidence="1" type="ORF">JX265_001638</name>
</gene>
<reference evidence="1" key="1">
    <citation type="submission" date="2021-03" db="EMBL/GenBank/DDBJ databases">
        <title>Revisited historic fungal species revealed as producer of novel bioactive compounds through whole genome sequencing and comparative genomics.</title>
        <authorList>
            <person name="Vignolle G.A."/>
            <person name="Hochenegger N."/>
            <person name="Mach R.L."/>
            <person name="Mach-Aigner A.R."/>
            <person name="Javad Rahimi M."/>
            <person name="Salim K.A."/>
            <person name="Chan C.M."/>
            <person name="Lim L.B.L."/>
            <person name="Cai F."/>
            <person name="Druzhinina I.S."/>
            <person name="U'Ren J.M."/>
            <person name="Derntl C."/>
        </authorList>
    </citation>
    <scope>NUCLEOTIDE SEQUENCE</scope>
    <source>
        <strain evidence="1">TUCIM 5799</strain>
    </source>
</reference>
<evidence type="ECO:0000313" key="2">
    <source>
        <dbReference type="Proteomes" id="UP000829685"/>
    </source>
</evidence>
<accession>A0A9P9WVD9</accession>
<dbReference type="EMBL" id="JAFIMR010000003">
    <property type="protein sequence ID" value="KAI1880017.1"/>
    <property type="molecule type" value="Genomic_DNA"/>
</dbReference>
<name>A0A9P9WVD9_9PEZI</name>
<comment type="caution">
    <text evidence="1">The sequence shown here is derived from an EMBL/GenBank/DDBJ whole genome shotgun (WGS) entry which is preliminary data.</text>
</comment>
<sequence>MLDKYIFDGNVPEDKKYDPWHSHLIRDGTGIAGYQPTDADALEQSIASGESQKTKAGGFVRPHEHVGDDETVVDAPSADFTSAEPFVADGDAWHEEAPEESADEPELPEDTPAQQLFNLCVLWFGGLGFARLTAYCMLAERRWSVEDPPWLTWSMLSEFMEFWFLITFWVRLFVVFFPDREVSVEREPHPEPWDGR</sequence>